<keyword evidence="3" id="KW-1185">Reference proteome</keyword>
<feature type="transmembrane region" description="Helical" evidence="1">
    <location>
        <begin position="58"/>
        <end position="76"/>
    </location>
</feature>
<gene>
    <name evidence="2" type="ORF">GAO09_15150</name>
</gene>
<name>A0A6A8A818_9HYPH</name>
<proteinExistence type="predicted"/>
<evidence type="ECO:0000313" key="2">
    <source>
        <dbReference type="EMBL" id="MQY47373.1"/>
    </source>
</evidence>
<protein>
    <submittedName>
        <fullName evidence="2">Uncharacterized protein</fullName>
    </submittedName>
</protein>
<keyword evidence="1" id="KW-1133">Transmembrane helix</keyword>
<organism evidence="2 3">
    <name type="scientific">Endobacterium cereale</name>
    <dbReference type="NCBI Taxonomy" id="2663029"/>
    <lineage>
        <taxon>Bacteria</taxon>
        <taxon>Pseudomonadati</taxon>
        <taxon>Pseudomonadota</taxon>
        <taxon>Alphaproteobacteria</taxon>
        <taxon>Hyphomicrobiales</taxon>
        <taxon>Rhizobiaceae</taxon>
        <taxon>Endobacterium</taxon>
    </lineage>
</organism>
<reference evidence="2 3" key="1">
    <citation type="submission" date="2019-11" db="EMBL/GenBank/DDBJ databases">
        <title>Genome analysis of Rhizobacterium cereale a novel genus and species isolated from maize roots in North Spain.</title>
        <authorList>
            <person name="Menendez E."/>
            <person name="Flores-Felix J.D."/>
            <person name="Ramirez-Bahena M.-H."/>
            <person name="Igual J.M."/>
            <person name="Garcia-Fraile P."/>
            <person name="Peix A."/>
            <person name="Velazquez E."/>
        </authorList>
    </citation>
    <scope>NUCLEOTIDE SEQUENCE [LARGE SCALE GENOMIC DNA]</scope>
    <source>
        <strain evidence="2 3">RZME27</strain>
    </source>
</reference>
<evidence type="ECO:0000313" key="3">
    <source>
        <dbReference type="Proteomes" id="UP000435138"/>
    </source>
</evidence>
<evidence type="ECO:0000256" key="1">
    <source>
        <dbReference type="SAM" id="Phobius"/>
    </source>
</evidence>
<dbReference type="Proteomes" id="UP000435138">
    <property type="component" value="Unassembled WGS sequence"/>
</dbReference>
<keyword evidence="1" id="KW-0472">Membrane</keyword>
<dbReference type="EMBL" id="WIXI01000044">
    <property type="protein sequence ID" value="MQY47373.1"/>
    <property type="molecule type" value="Genomic_DNA"/>
</dbReference>
<comment type="caution">
    <text evidence="2">The sequence shown here is derived from an EMBL/GenBank/DDBJ whole genome shotgun (WGS) entry which is preliminary data.</text>
</comment>
<dbReference type="RefSeq" id="WP_153354824.1">
    <property type="nucleotide sequence ID" value="NZ_JAYKOO010000001.1"/>
</dbReference>
<dbReference type="AlphaFoldDB" id="A0A6A8A818"/>
<accession>A0A6A8A818</accession>
<sequence length="84" mass="8490">MSTSMFKNPRALLGGAAVAIVVFFLSGLFIGGGSAPSAPQPGSVQVRAITKDNGVKNATMSTVLALVAGFFAARAIHRRGSAKA</sequence>
<keyword evidence="1" id="KW-0812">Transmembrane</keyword>